<proteinExistence type="predicted"/>
<organism evidence="1 2">
    <name type="scientific">Legionella lytica</name>
    <dbReference type="NCBI Taxonomy" id="96232"/>
    <lineage>
        <taxon>Bacteria</taxon>
        <taxon>Pseudomonadati</taxon>
        <taxon>Pseudomonadota</taxon>
        <taxon>Gammaproteobacteria</taxon>
        <taxon>Legionellales</taxon>
        <taxon>Legionellaceae</taxon>
        <taxon>Legionella</taxon>
    </lineage>
</organism>
<dbReference type="EMBL" id="CP071527">
    <property type="protein sequence ID" value="USQ13271.1"/>
    <property type="molecule type" value="Genomic_DNA"/>
</dbReference>
<keyword evidence="2" id="KW-1185">Reference proteome</keyword>
<name>A0ABY4Y6L9_9GAMM</name>
<sequence>MKLRILLVSVFIGLFSSSNLLYAWGNYHHHHKRRHHHHHRIQPHYYPRPQVHVYQHYSANRYPSLHCHNNICE</sequence>
<gene>
    <name evidence="1" type="ORF">J2N86_11320</name>
</gene>
<evidence type="ECO:0000313" key="1">
    <source>
        <dbReference type="EMBL" id="USQ13271.1"/>
    </source>
</evidence>
<protein>
    <submittedName>
        <fullName evidence="1">Uncharacterized protein</fullName>
    </submittedName>
</protein>
<dbReference type="RefSeq" id="WP_252579573.1">
    <property type="nucleotide sequence ID" value="NZ_CP071527.1"/>
</dbReference>
<accession>A0ABY4Y6L9</accession>
<dbReference type="Proteomes" id="UP001057474">
    <property type="component" value="Chromosome"/>
</dbReference>
<evidence type="ECO:0000313" key="2">
    <source>
        <dbReference type="Proteomes" id="UP001057474"/>
    </source>
</evidence>
<reference evidence="1" key="1">
    <citation type="submission" date="2021-03" db="EMBL/GenBank/DDBJ databases">
        <title>Legionella lytica PCM 2298.</title>
        <authorList>
            <person name="Koper P."/>
        </authorList>
    </citation>
    <scope>NUCLEOTIDE SEQUENCE</scope>
    <source>
        <strain evidence="1">PCM 2298</strain>
    </source>
</reference>